<feature type="transmembrane region" description="Helical" evidence="1">
    <location>
        <begin position="7"/>
        <end position="25"/>
    </location>
</feature>
<name>A0A1N7LIP0_9BACL</name>
<proteinExistence type="predicted"/>
<accession>A0A1N7LIP0</accession>
<reference evidence="3" key="1">
    <citation type="submission" date="2017-01" db="EMBL/GenBank/DDBJ databases">
        <authorList>
            <person name="Varghese N."/>
            <person name="Submissions S."/>
        </authorList>
    </citation>
    <scope>NUCLEOTIDE SEQUENCE [LARGE SCALE GENOMIC DNA]</scope>
    <source>
        <strain evidence="3">DSM 16176</strain>
    </source>
</reference>
<keyword evidence="1" id="KW-0812">Transmembrane</keyword>
<sequence>MKKLYGLGFPLNIMLTLYYSLAVHFEMSGESMKLFRC</sequence>
<protein>
    <submittedName>
        <fullName evidence="2">Uncharacterized protein</fullName>
    </submittedName>
</protein>
<keyword evidence="1" id="KW-0472">Membrane</keyword>
<dbReference type="AlphaFoldDB" id="A0A1N7LIP0"/>
<evidence type="ECO:0000313" key="3">
    <source>
        <dbReference type="Proteomes" id="UP000186156"/>
    </source>
</evidence>
<keyword evidence="3" id="KW-1185">Reference proteome</keyword>
<dbReference type="Proteomes" id="UP000186156">
    <property type="component" value="Unassembled WGS sequence"/>
</dbReference>
<gene>
    <name evidence="2" type="ORF">SAMN05421799_103171</name>
</gene>
<dbReference type="EMBL" id="FTOO01000003">
    <property type="protein sequence ID" value="SIS73705.1"/>
    <property type="molecule type" value="Genomic_DNA"/>
</dbReference>
<evidence type="ECO:0000313" key="2">
    <source>
        <dbReference type="EMBL" id="SIS73705.1"/>
    </source>
</evidence>
<keyword evidence="1" id="KW-1133">Transmembrane helix</keyword>
<organism evidence="2 3">
    <name type="scientific">Alicyclobacillus vulcanalis</name>
    <dbReference type="NCBI Taxonomy" id="252246"/>
    <lineage>
        <taxon>Bacteria</taxon>
        <taxon>Bacillati</taxon>
        <taxon>Bacillota</taxon>
        <taxon>Bacilli</taxon>
        <taxon>Bacillales</taxon>
        <taxon>Alicyclobacillaceae</taxon>
        <taxon>Alicyclobacillus</taxon>
    </lineage>
</organism>
<evidence type="ECO:0000256" key="1">
    <source>
        <dbReference type="SAM" id="Phobius"/>
    </source>
</evidence>